<keyword evidence="5" id="KW-1133">Transmembrane helix</keyword>
<evidence type="ECO:0000313" key="6">
    <source>
        <dbReference type="EMBL" id="KAK7873255.1"/>
    </source>
</evidence>
<name>A0AAN9ZH78_9ORTH</name>
<keyword evidence="7" id="KW-1185">Reference proteome</keyword>
<dbReference type="InterPro" id="IPR029063">
    <property type="entry name" value="SAM-dependent_MTases_sf"/>
</dbReference>
<reference evidence="6 7" key="1">
    <citation type="submission" date="2024-03" db="EMBL/GenBank/DDBJ databases">
        <title>The genome assembly and annotation of the cricket Gryllus longicercus Weissman &amp; Gray.</title>
        <authorList>
            <person name="Szrajer S."/>
            <person name="Gray D."/>
            <person name="Ylla G."/>
        </authorList>
    </citation>
    <scope>NUCLEOTIDE SEQUENCE [LARGE SCALE GENOMIC DNA]</scope>
    <source>
        <strain evidence="6">DAG 2021-001</strain>
        <tissue evidence="6">Whole body minus gut</tissue>
    </source>
</reference>
<evidence type="ECO:0000256" key="4">
    <source>
        <dbReference type="ARBA" id="ARBA00022691"/>
    </source>
</evidence>
<dbReference type="Gene3D" id="3.40.50.150">
    <property type="entry name" value="Vaccinia Virus protein VP39"/>
    <property type="match status" value="1"/>
</dbReference>
<dbReference type="PANTHER" id="PTHR13610">
    <property type="entry name" value="METHYLTRANSFERASE DOMAIN-CONTAINING PROTEIN"/>
    <property type="match status" value="1"/>
</dbReference>
<dbReference type="GO" id="GO:0005739">
    <property type="term" value="C:mitochondrion"/>
    <property type="evidence" value="ECO:0007669"/>
    <property type="project" value="TreeGrafter"/>
</dbReference>
<gene>
    <name evidence="6" type="ORF">R5R35_011329</name>
</gene>
<dbReference type="SUPFAM" id="SSF53335">
    <property type="entry name" value="S-adenosyl-L-methionine-dependent methyltransferases"/>
    <property type="match status" value="1"/>
</dbReference>
<sequence length="200" mass="22063">MGEYFDELSTSDSEKILSKAGLSLIGITGGLAMALVIGCGPFISPALRRVCLPYIPATDTQVQNILKVLSQRKGRLLDIGSGDGRVVIAAAKNGFIADGVELNPWLVAFSKWQALRHGVQPKTNFFYCDLWKFNVSPYNNVIIFGVEEMMSELEEKLFQELDNGAAVIACRFPLPSKTPVFTCGMGIDTIWLYEIKKDSY</sequence>
<comment type="similarity">
    <text evidence="1">Belongs to the ANT/ATPSC lysine N-methyltransferase family.</text>
</comment>
<protein>
    <submittedName>
        <fullName evidence="6">Uncharacterized protein</fullName>
    </submittedName>
</protein>
<dbReference type="EMBL" id="JAZDUA010000015">
    <property type="protein sequence ID" value="KAK7873255.1"/>
    <property type="molecule type" value="Genomic_DNA"/>
</dbReference>
<dbReference type="PANTHER" id="PTHR13610:SF9">
    <property type="entry name" value="FI06469P"/>
    <property type="match status" value="1"/>
</dbReference>
<dbReference type="InterPro" id="IPR026170">
    <property type="entry name" value="FAM173A/B"/>
</dbReference>
<dbReference type="GO" id="GO:1905706">
    <property type="term" value="P:regulation of mitochondrial ATP synthesis coupled proton transport"/>
    <property type="evidence" value="ECO:0007669"/>
    <property type="project" value="TreeGrafter"/>
</dbReference>
<comment type="caution">
    <text evidence="6">The sequence shown here is derived from an EMBL/GenBank/DDBJ whole genome shotgun (WGS) entry which is preliminary data.</text>
</comment>
<organism evidence="6 7">
    <name type="scientific">Gryllus longicercus</name>
    <dbReference type="NCBI Taxonomy" id="2509291"/>
    <lineage>
        <taxon>Eukaryota</taxon>
        <taxon>Metazoa</taxon>
        <taxon>Ecdysozoa</taxon>
        <taxon>Arthropoda</taxon>
        <taxon>Hexapoda</taxon>
        <taxon>Insecta</taxon>
        <taxon>Pterygota</taxon>
        <taxon>Neoptera</taxon>
        <taxon>Polyneoptera</taxon>
        <taxon>Orthoptera</taxon>
        <taxon>Ensifera</taxon>
        <taxon>Gryllidea</taxon>
        <taxon>Grylloidea</taxon>
        <taxon>Gryllidae</taxon>
        <taxon>Gryllinae</taxon>
        <taxon>Gryllus</taxon>
    </lineage>
</organism>
<proteinExistence type="inferred from homology"/>
<accession>A0AAN9ZH78</accession>
<evidence type="ECO:0000313" key="7">
    <source>
        <dbReference type="Proteomes" id="UP001378592"/>
    </source>
</evidence>
<dbReference type="AlphaFoldDB" id="A0AAN9ZH78"/>
<keyword evidence="5" id="KW-0472">Membrane</keyword>
<evidence type="ECO:0000256" key="1">
    <source>
        <dbReference type="ARBA" id="ARBA00010633"/>
    </source>
</evidence>
<dbReference type="GO" id="GO:0032259">
    <property type="term" value="P:methylation"/>
    <property type="evidence" value="ECO:0007669"/>
    <property type="project" value="UniProtKB-KW"/>
</dbReference>
<keyword evidence="4" id="KW-0949">S-adenosyl-L-methionine</keyword>
<evidence type="ECO:0000256" key="3">
    <source>
        <dbReference type="ARBA" id="ARBA00022679"/>
    </source>
</evidence>
<keyword evidence="3" id="KW-0808">Transferase</keyword>
<dbReference type="GO" id="GO:0016279">
    <property type="term" value="F:protein-lysine N-methyltransferase activity"/>
    <property type="evidence" value="ECO:0007669"/>
    <property type="project" value="InterPro"/>
</dbReference>
<keyword evidence="5" id="KW-0812">Transmembrane</keyword>
<dbReference type="CDD" id="cd02440">
    <property type="entry name" value="AdoMet_MTases"/>
    <property type="match status" value="1"/>
</dbReference>
<feature type="transmembrane region" description="Helical" evidence="5">
    <location>
        <begin position="20"/>
        <end position="43"/>
    </location>
</feature>
<keyword evidence="2" id="KW-0489">Methyltransferase</keyword>
<evidence type="ECO:0000256" key="2">
    <source>
        <dbReference type="ARBA" id="ARBA00022603"/>
    </source>
</evidence>
<dbReference type="Proteomes" id="UP001378592">
    <property type="component" value="Unassembled WGS sequence"/>
</dbReference>
<evidence type="ECO:0000256" key="5">
    <source>
        <dbReference type="SAM" id="Phobius"/>
    </source>
</evidence>